<gene>
    <name evidence="2" type="ordered locus">Mycch_2177</name>
</gene>
<dbReference type="GO" id="GO:0047372">
    <property type="term" value="F:monoacylglycerol lipase activity"/>
    <property type="evidence" value="ECO:0007669"/>
    <property type="project" value="TreeGrafter"/>
</dbReference>
<dbReference type="EMBL" id="CP003053">
    <property type="protein sequence ID" value="AFM16960.1"/>
    <property type="molecule type" value="Genomic_DNA"/>
</dbReference>
<proteinExistence type="predicted"/>
<reference evidence="2 3" key="1">
    <citation type="submission" date="2012-06" db="EMBL/GenBank/DDBJ databases">
        <title>Complete sequence of chromosome of Mycobacterium chubuense NBB4.</title>
        <authorList>
            <consortium name="US DOE Joint Genome Institute"/>
            <person name="Lucas S."/>
            <person name="Han J."/>
            <person name="Lapidus A."/>
            <person name="Cheng J.-F."/>
            <person name="Goodwin L."/>
            <person name="Pitluck S."/>
            <person name="Peters L."/>
            <person name="Mikhailova N."/>
            <person name="Teshima H."/>
            <person name="Detter J.C."/>
            <person name="Han C."/>
            <person name="Tapia R."/>
            <person name="Land M."/>
            <person name="Hauser L."/>
            <person name="Kyrpides N."/>
            <person name="Ivanova N."/>
            <person name="Pagani I."/>
            <person name="Mattes T."/>
            <person name="Holmes A."/>
            <person name="Rutledge P."/>
            <person name="Paulsen I."/>
            <person name="Coleman N."/>
            <person name="Woyke T."/>
        </authorList>
    </citation>
    <scope>NUCLEOTIDE SEQUENCE [LARGE SCALE GENOMIC DNA]</scope>
    <source>
        <strain evidence="2 3">NBB4</strain>
    </source>
</reference>
<keyword evidence="2" id="KW-0808">Transferase</keyword>
<keyword evidence="3" id="KW-1185">Reference proteome</keyword>
<dbReference type="InterPro" id="IPR000073">
    <property type="entry name" value="AB_hydrolase_1"/>
</dbReference>
<dbReference type="Gene3D" id="3.40.50.1820">
    <property type="entry name" value="alpha/beta hydrolase"/>
    <property type="match status" value="1"/>
</dbReference>
<dbReference type="InterPro" id="IPR029058">
    <property type="entry name" value="AB_hydrolase_fold"/>
</dbReference>
<evidence type="ECO:0000313" key="3">
    <source>
        <dbReference type="Proteomes" id="UP000006057"/>
    </source>
</evidence>
<dbReference type="eggNOG" id="COG0596">
    <property type="taxonomic scope" value="Bacteria"/>
</dbReference>
<dbReference type="GO" id="GO:0016020">
    <property type="term" value="C:membrane"/>
    <property type="evidence" value="ECO:0007669"/>
    <property type="project" value="TreeGrafter"/>
</dbReference>
<dbReference type="PANTHER" id="PTHR43798:SF33">
    <property type="entry name" value="HYDROLASE, PUTATIVE (AFU_ORTHOLOGUE AFUA_2G14860)-RELATED"/>
    <property type="match status" value="1"/>
</dbReference>
<name>I4BI53_MYCCN</name>
<keyword evidence="2" id="KW-0378">Hydrolase</keyword>
<keyword evidence="2" id="KW-0012">Acyltransferase</keyword>
<dbReference type="KEGG" id="mcb:Mycch_2177"/>
<dbReference type="Proteomes" id="UP000006057">
    <property type="component" value="Chromosome"/>
</dbReference>
<dbReference type="InterPro" id="IPR050266">
    <property type="entry name" value="AB_hydrolase_sf"/>
</dbReference>
<dbReference type="AlphaFoldDB" id="I4BI53"/>
<dbReference type="SUPFAM" id="SSF53474">
    <property type="entry name" value="alpha/beta-Hydrolases"/>
    <property type="match status" value="1"/>
</dbReference>
<dbReference type="PATRIC" id="fig|710421.3.peg.2177"/>
<accession>I4BI53</accession>
<evidence type="ECO:0000313" key="2">
    <source>
        <dbReference type="EMBL" id="AFM16960.1"/>
    </source>
</evidence>
<dbReference type="RefSeq" id="WP_014815440.1">
    <property type="nucleotide sequence ID" value="NC_018027.1"/>
</dbReference>
<dbReference type="STRING" id="710421.Mycch_2177"/>
<feature type="domain" description="AB hydrolase-1" evidence="1">
    <location>
        <begin position="31"/>
        <end position="117"/>
    </location>
</feature>
<dbReference type="HOGENOM" id="CLU_020336_3_0_11"/>
<dbReference type="Pfam" id="PF00561">
    <property type="entry name" value="Abhydrolase_1"/>
    <property type="match status" value="1"/>
</dbReference>
<organism evidence="2 3">
    <name type="scientific">Mycolicibacterium chubuense (strain NBB4)</name>
    <name type="common">Mycobacterium chubuense</name>
    <dbReference type="NCBI Taxonomy" id="710421"/>
    <lineage>
        <taxon>Bacteria</taxon>
        <taxon>Bacillati</taxon>
        <taxon>Actinomycetota</taxon>
        <taxon>Actinomycetes</taxon>
        <taxon>Mycobacteriales</taxon>
        <taxon>Mycobacteriaceae</taxon>
        <taxon>Mycolicibacterium</taxon>
    </lineage>
</organism>
<dbReference type="GO" id="GO:0016746">
    <property type="term" value="F:acyltransferase activity"/>
    <property type="evidence" value="ECO:0007669"/>
    <property type="project" value="UniProtKB-KW"/>
</dbReference>
<dbReference type="OrthoDB" id="334507at2"/>
<sequence>MDAELARWKAAGQSFDYLGFDVFYRHEGQGPALLLVHGYPFNSFDWSAIWPTLTERFTVIAPDMMGMGFSAKPVAYRYSVYDHADMHEALLSHLGVRSAHVLAHDLGDSVAQEFLARNEFGEQSYGAWNIESITWLNGGLFNEAYTPRAMQKLMSATPLGDLMSPLQGSVLSRRLLEPTINEMFGPNTKPSRQLMDTFHQILEWGDGKRVLHKVGRFLDDRYTHRNRWVRAMRKTSVSLRLIDGPVDPNSGAHMARRYAEVVPDADVVMLADDIGHWPQIEAPEAVLTHFLAHIDRVTGQR</sequence>
<dbReference type="GO" id="GO:0046464">
    <property type="term" value="P:acylglycerol catabolic process"/>
    <property type="evidence" value="ECO:0007669"/>
    <property type="project" value="TreeGrafter"/>
</dbReference>
<protein>
    <submittedName>
        <fullName evidence="2">Putative hydrolase or acyltransferase of alpha/beta superfamily</fullName>
    </submittedName>
</protein>
<dbReference type="PANTHER" id="PTHR43798">
    <property type="entry name" value="MONOACYLGLYCEROL LIPASE"/>
    <property type="match status" value="1"/>
</dbReference>
<evidence type="ECO:0000259" key="1">
    <source>
        <dbReference type="Pfam" id="PF00561"/>
    </source>
</evidence>